<comment type="catalytic activity">
    <reaction evidence="8">
        <text>tRNA(Trp) + L-tryptophan + ATP = L-tryptophyl-tRNA(Trp) + AMP + diphosphate + H(+)</text>
        <dbReference type="Rhea" id="RHEA:24080"/>
        <dbReference type="Rhea" id="RHEA-COMP:9671"/>
        <dbReference type="Rhea" id="RHEA-COMP:9705"/>
        <dbReference type="ChEBI" id="CHEBI:15378"/>
        <dbReference type="ChEBI" id="CHEBI:30616"/>
        <dbReference type="ChEBI" id="CHEBI:33019"/>
        <dbReference type="ChEBI" id="CHEBI:57912"/>
        <dbReference type="ChEBI" id="CHEBI:78442"/>
        <dbReference type="ChEBI" id="CHEBI:78535"/>
        <dbReference type="ChEBI" id="CHEBI:456215"/>
        <dbReference type="EC" id="6.1.1.2"/>
    </reaction>
</comment>
<reference evidence="9" key="1">
    <citation type="journal article" date="2021" name="PeerJ">
        <title>Extensive microbial diversity within the chicken gut microbiome revealed by metagenomics and culture.</title>
        <authorList>
            <person name="Gilroy R."/>
            <person name="Ravi A."/>
            <person name="Getino M."/>
            <person name="Pursley I."/>
            <person name="Horton D.L."/>
            <person name="Alikhan N.F."/>
            <person name="Baker D."/>
            <person name="Gharbi K."/>
            <person name="Hall N."/>
            <person name="Watson M."/>
            <person name="Adriaenssens E.M."/>
            <person name="Foster-Nyarko E."/>
            <person name="Jarju S."/>
            <person name="Secka A."/>
            <person name="Antonio M."/>
            <person name="Oren A."/>
            <person name="Chaudhuri R.R."/>
            <person name="La Ragione R."/>
            <person name="Hildebrand F."/>
            <person name="Pallen M.J."/>
        </authorList>
    </citation>
    <scope>NUCLEOTIDE SEQUENCE</scope>
    <source>
        <strain evidence="9">ChiHejej3B27-2180</strain>
    </source>
</reference>
<dbReference type="InterPro" id="IPR050203">
    <property type="entry name" value="Trp-tRNA_synthetase"/>
</dbReference>
<evidence type="ECO:0000256" key="7">
    <source>
        <dbReference type="ARBA" id="ARBA00023146"/>
    </source>
</evidence>
<proteinExistence type="inferred from homology"/>
<evidence type="ECO:0000313" key="9">
    <source>
        <dbReference type="EMBL" id="HIW70966.1"/>
    </source>
</evidence>
<dbReference type="AlphaFoldDB" id="A0A9D1QQ85"/>
<dbReference type="EC" id="6.1.1.2" evidence="2"/>
<dbReference type="FunFam" id="1.10.240.10:FF:000005">
    <property type="entry name" value="Tryptophan--tRNA ligase"/>
    <property type="match status" value="1"/>
</dbReference>
<keyword evidence="7" id="KW-0030">Aminoacyl-tRNA synthetase</keyword>
<protein>
    <recommendedName>
        <fullName evidence="2">tryptophan--tRNA ligase</fullName>
        <ecNumber evidence="2">6.1.1.2</ecNumber>
    </recommendedName>
</protein>
<keyword evidence="3 9" id="KW-0436">Ligase</keyword>
<dbReference type="GO" id="GO:0004830">
    <property type="term" value="F:tryptophan-tRNA ligase activity"/>
    <property type="evidence" value="ECO:0007669"/>
    <property type="project" value="UniProtKB-EC"/>
</dbReference>
<dbReference type="EMBL" id="DXGK01000135">
    <property type="protein sequence ID" value="HIW70966.1"/>
    <property type="molecule type" value="Genomic_DNA"/>
</dbReference>
<gene>
    <name evidence="9" type="ORF">H9876_06355</name>
</gene>
<dbReference type="PANTHER" id="PTHR43766">
    <property type="entry name" value="TRYPTOPHAN--TRNA LIGASE, MITOCHONDRIAL"/>
    <property type="match status" value="1"/>
</dbReference>
<dbReference type="Proteomes" id="UP000886878">
    <property type="component" value="Unassembled WGS sequence"/>
</dbReference>
<organism evidence="9 10">
    <name type="scientific">Candidatus Limosilactobacillus merdipullorum</name>
    <dbReference type="NCBI Taxonomy" id="2838653"/>
    <lineage>
        <taxon>Bacteria</taxon>
        <taxon>Bacillati</taxon>
        <taxon>Bacillota</taxon>
        <taxon>Bacilli</taxon>
        <taxon>Lactobacillales</taxon>
        <taxon>Lactobacillaceae</taxon>
        <taxon>Limosilactobacillus</taxon>
    </lineage>
</organism>
<comment type="similarity">
    <text evidence="1">Belongs to the class-I aminoacyl-tRNA synthetase family.</text>
</comment>
<dbReference type="GO" id="GO:0006436">
    <property type="term" value="P:tryptophanyl-tRNA aminoacylation"/>
    <property type="evidence" value="ECO:0007669"/>
    <property type="project" value="TreeGrafter"/>
</dbReference>
<dbReference type="PANTHER" id="PTHR43766:SF1">
    <property type="entry name" value="TRYPTOPHAN--TRNA LIGASE, MITOCHONDRIAL"/>
    <property type="match status" value="1"/>
</dbReference>
<keyword evidence="5" id="KW-0067">ATP-binding</keyword>
<evidence type="ECO:0000256" key="2">
    <source>
        <dbReference type="ARBA" id="ARBA00013161"/>
    </source>
</evidence>
<name>A0A9D1QQ85_9LACO</name>
<feature type="non-terminal residue" evidence="9">
    <location>
        <position position="1"/>
    </location>
</feature>
<evidence type="ECO:0000256" key="5">
    <source>
        <dbReference type="ARBA" id="ARBA00022840"/>
    </source>
</evidence>
<dbReference type="GO" id="GO:0005524">
    <property type="term" value="F:ATP binding"/>
    <property type="evidence" value="ECO:0007669"/>
    <property type="project" value="UniProtKB-KW"/>
</dbReference>
<keyword evidence="6" id="KW-0648">Protein biosynthesis</keyword>
<dbReference type="Gene3D" id="1.10.240.10">
    <property type="entry name" value="Tyrosyl-Transfer RNA Synthetase"/>
    <property type="match status" value="1"/>
</dbReference>
<evidence type="ECO:0000256" key="3">
    <source>
        <dbReference type="ARBA" id="ARBA00022598"/>
    </source>
</evidence>
<sequence length="104" mass="11922">PGQVEGNIVFTYLDIFDPAKDKVAELKDHYRRGGLGDVKIKKYLFEVLNNELAPIRQRREEYAKDMPAVYRMLKEGSDKANVVANQTLKEVKAAMGLNYFDNLK</sequence>
<keyword evidence="4" id="KW-0547">Nucleotide-binding</keyword>
<evidence type="ECO:0000256" key="1">
    <source>
        <dbReference type="ARBA" id="ARBA00005594"/>
    </source>
</evidence>
<accession>A0A9D1QQ85</accession>
<evidence type="ECO:0000256" key="4">
    <source>
        <dbReference type="ARBA" id="ARBA00022741"/>
    </source>
</evidence>
<dbReference type="SUPFAM" id="SSF52374">
    <property type="entry name" value="Nucleotidylyl transferase"/>
    <property type="match status" value="1"/>
</dbReference>
<comment type="caution">
    <text evidence="9">The sequence shown here is derived from an EMBL/GenBank/DDBJ whole genome shotgun (WGS) entry which is preliminary data.</text>
</comment>
<reference evidence="9" key="2">
    <citation type="submission" date="2021-04" db="EMBL/GenBank/DDBJ databases">
        <authorList>
            <person name="Gilroy R."/>
        </authorList>
    </citation>
    <scope>NUCLEOTIDE SEQUENCE</scope>
    <source>
        <strain evidence="9">ChiHejej3B27-2180</strain>
    </source>
</reference>
<evidence type="ECO:0000256" key="8">
    <source>
        <dbReference type="ARBA" id="ARBA00049929"/>
    </source>
</evidence>
<evidence type="ECO:0000313" key="10">
    <source>
        <dbReference type="Proteomes" id="UP000886878"/>
    </source>
</evidence>
<evidence type="ECO:0000256" key="6">
    <source>
        <dbReference type="ARBA" id="ARBA00022917"/>
    </source>
</evidence>
<dbReference type="GO" id="GO:0005829">
    <property type="term" value="C:cytosol"/>
    <property type="evidence" value="ECO:0007669"/>
    <property type="project" value="TreeGrafter"/>
</dbReference>